<keyword evidence="2" id="KW-0472">Membrane</keyword>
<dbReference type="RefSeq" id="WP_248151197.1">
    <property type="nucleotide sequence ID" value="NZ_BAAAOF010000009.1"/>
</dbReference>
<dbReference type="EMBL" id="BAAAOF010000009">
    <property type="protein sequence ID" value="GAA1939670.1"/>
    <property type="molecule type" value="Genomic_DNA"/>
</dbReference>
<keyword evidence="4" id="KW-1185">Reference proteome</keyword>
<evidence type="ECO:0000256" key="2">
    <source>
        <dbReference type="SAM" id="Phobius"/>
    </source>
</evidence>
<gene>
    <name evidence="3" type="ORF">GCM10009775_34550</name>
</gene>
<feature type="transmembrane region" description="Helical" evidence="2">
    <location>
        <begin position="58"/>
        <end position="79"/>
    </location>
</feature>
<feature type="compositionally biased region" description="Polar residues" evidence="1">
    <location>
        <begin position="1"/>
        <end position="19"/>
    </location>
</feature>
<accession>A0ABN2PZU2</accession>
<evidence type="ECO:0000313" key="3">
    <source>
        <dbReference type="EMBL" id="GAA1939670.1"/>
    </source>
</evidence>
<comment type="caution">
    <text evidence="3">The sequence shown here is derived from an EMBL/GenBank/DDBJ whole genome shotgun (WGS) entry which is preliminary data.</text>
</comment>
<dbReference type="Proteomes" id="UP001501343">
    <property type="component" value="Unassembled WGS sequence"/>
</dbReference>
<sequence>MSAPTSGPTAVPSTGSSASVEPEAKTGAQAVVADAIDPARRPDVLLRVRRDEGHEVSAWWLIGAFVFISGAVIALLSFVPGGS</sequence>
<name>A0ABN2PZU2_9MICO</name>
<evidence type="ECO:0000256" key="1">
    <source>
        <dbReference type="SAM" id="MobiDB-lite"/>
    </source>
</evidence>
<keyword evidence="2" id="KW-0812">Transmembrane</keyword>
<feature type="region of interest" description="Disordered" evidence="1">
    <location>
        <begin position="1"/>
        <end position="26"/>
    </location>
</feature>
<proteinExistence type="predicted"/>
<reference evidence="3 4" key="1">
    <citation type="journal article" date="2019" name="Int. J. Syst. Evol. Microbiol.">
        <title>The Global Catalogue of Microorganisms (GCM) 10K type strain sequencing project: providing services to taxonomists for standard genome sequencing and annotation.</title>
        <authorList>
            <consortium name="The Broad Institute Genomics Platform"/>
            <consortium name="The Broad Institute Genome Sequencing Center for Infectious Disease"/>
            <person name="Wu L."/>
            <person name="Ma J."/>
        </authorList>
    </citation>
    <scope>NUCLEOTIDE SEQUENCE [LARGE SCALE GENOMIC DNA]</scope>
    <source>
        <strain evidence="3 4">JCM 14900</strain>
    </source>
</reference>
<keyword evidence="2" id="KW-1133">Transmembrane helix</keyword>
<evidence type="ECO:0000313" key="4">
    <source>
        <dbReference type="Proteomes" id="UP001501343"/>
    </source>
</evidence>
<evidence type="ECO:0008006" key="5">
    <source>
        <dbReference type="Google" id="ProtNLM"/>
    </source>
</evidence>
<protein>
    <recommendedName>
        <fullName evidence="5">UDP-N-acetylmuramyl pentapeptide phosphotransferase</fullName>
    </recommendedName>
</protein>
<organism evidence="3 4">
    <name type="scientific">Microbacterium aoyamense</name>
    <dbReference type="NCBI Taxonomy" id="344166"/>
    <lineage>
        <taxon>Bacteria</taxon>
        <taxon>Bacillati</taxon>
        <taxon>Actinomycetota</taxon>
        <taxon>Actinomycetes</taxon>
        <taxon>Micrococcales</taxon>
        <taxon>Microbacteriaceae</taxon>
        <taxon>Microbacterium</taxon>
    </lineage>
</organism>